<name>A0A8D9F112_9HEMI</name>
<sequence length="335" mass="39280">MLNNEAVAQLQEVVKNQIHAAMGTEMNQLKDMFNQLSVSIQDSIDSKIQKKVEETTEEMRVRMKEIENKEETLGHQFKKRDDQLIEDRKRRNLIFYGLGSLQTWKDRETAVFKVVREKLEVSCRGEDIDEIVKLDRSKDDSPILVKFTTLRKKLEILGNRRKLKDTRIYIDEDFSKEVVEKRKELRKTMKIFKEEGKQVYLKRDKLWVDGQLWSNEQNEDVTMQEDHNAKEKNNTKKRERSPSEANTNRGRLLKKPSSAKHLTNLRARSAGAKMKDPTQSKINKYFNPNTDIEQTQSNQPREEIKDKEETQHNTTTTEPVGEEQNIGTVNTEEAK</sequence>
<feature type="region of interest" description="Disordered" evidence="1">
    <location>
        <begin position="218"/>
        <end position="335"/>
    </location>
</feature>
<reference evidence="2" key="1">
    <citation type="submission" date="2021-05" db="EMBL/GenBank/DDBJ databases">
        <authorList>
            <person name="Alioto T."/>
            <person name="Alioto T."/>
            <person name="Gomez Garrido J."/>
        </authorList>
    </citation>
    <scope>NUCLEOTIDE SEQUENCE</scope>
</reference>
<dbReference type="InterPro" id="IPR042566">
    <property type="entry name" value="L1_C"/>
</dbReference>
<evidence type="ECO:0000256" key="1">
    <source>
        <dbReference type="SAM" id="MobiDB-lite"/>
    </source>
</evidence>
<dbReference type="EMBL" id="HBUF01590775">
    <property type="protein sequence ID" value="CAG6773305.1"/>
    <property type="molecule type" value="Transcribed_RNA"/>
</dbReference>
<accession>A0A8D9F112</accession>
<protein>
    <submittedName>
        <fullName evidence="2">Uncharacterized protein</fullName>
    </submittedName>
</protein>
<proteinExistence type="predicted"/>
<feature type="compositionally biased region" description="Basic and acidic residues" evidence="1">
    <location>
        <begin position="224"/>
        <end position="242"/>
    </location>
</feature>
<dbReference type="AlphaFoldDB" id="A0A8D9F112"/>
<feature type="compositionally biased region" description="Polar residues" evidence="1">
    <location>
        <begin position="325"/>
        <end position="335"/>
    </location>
</feature>
<feature type="compositionally biased region" description="Polar residues" evidence="1">
    <location>
        <begin position="279"/>
        <end position="299"/>
    </location>
</feature>
<organism evidence="2">
    <name type="scientific">Cacopsylla melanoneura</name>
    <dbReference type="NCBI Taxonomy" id="428564"/>
    <lineage>
        <taxon>Eukaryota</taxon>
        <taxon>Metazoa</taxon>
        <taxon>Ecdysozoa</taxon>
        <taxon>Arthropoda</taxon>
        <taxon>Hexapoda</taxon>
        <taxon>Insecta</taxon>
        <taxon>Pterygota</taxon>
        <taxon>Neoptera</taxon>
        <taxon>Paraneoptera</taxon>
        <taxon>Hemiptera</taxon>
        <taxon>Sternorrhyncha</taxon>
        <taxon>Psylloidea</taxon>
        <taxon>Psyllidae</taxon>
        <taxon>Psyllinae</taxon>
        <taxon>Cacopsylla</taxon>
    </lineage>
</organism>
<dbReference type="EMBL" id="HBUF01590776">
    <property type="protein sequence ID" value="CAG6773306.1"/>
    <property type="molecule type" value="Transcribed_RNA"/>
</dbReference>
<evidence type="ECO:0000313" key="2">
    <source>
        <dbReference type="EMBL" id="CAG6773306.1"/>
    </source>
</evidence>
<dbReference type="Gene3D" id="3.30.250.20">
    <property type="entry name" value="L1 transposable element, C-terminal domain"/>
    <property type="match status" value="1"/>
</dbReference>
<feature type="compositionally biased region" description="Basic and acidic residues" evidence="1">
    <location>
        <begin position="300"/>
        <end position="311"/>
    </location>
</feature>